<name>A0A8H5F0D1_9AGAR</name>
<protein>
    <recommendedName>
        <fullName evidence="2">Microbial-type PARG catalytic domain-containing protein</fullName>
    </recommendedName>
</protein>
<keyword evidence="4" id="KW-1185">Reference proteome</keyword>
<evidence type="ECO:0000256" key="1">
    <source>
        <dbReference type="SAM" id="MobiDB-lite"/>
    </source>
</evidence>
<dbReference type="SUPFAM" id="SSF52949">
    <property type="entry name" value="Macro domain-like"/>
    <property type="match status" value="1"/>
</dbReference>
<feature type="region of interest" description="Disordered" evidence="1">
    <location>
        <begin position="1"/>
        <end position="32"/>
    </location>
</feature>
<feature type="domain" description="Microbial-type PARG catalytic" evidence="2">
    <location>
        <begin position="28"/>
        <end position="149"/>
    </location>
</feature>
<dbReference type="InterPro" id="IPR012664">
    <property type="entry name" value="CHP02452"/>
</dbReference>
<gene>
    <name evidence="3" type="ORF">D9611_012650</name>
</gene>
<dbReference type="InterPro" id="IPR043472">
    <property type="entry name" value="Macro_dom-like"/>
</dbReference>
<evidence type="ECO:0000313" key="3">
    <source>
        <dbReference type="EMBL" id="KAF5319034.1"/>
    </source>
</evidence>
<proteinExistence type="predicted"/>
<dbReference type="Pfam" id="PF10021">
    <property type="entry name" value="PARG_cat_microb"/>
    <property type="match status" value="1"/>
</dbReference>
<reference evidence="3 4" key="1">
    <citation type="journal article" date="2020" name="ISME J.">
        <title>Uncovering the hidden diversity of litter-decomposition mechanisms in mushroom-forming fungi.</title>
        <authorList>
            <person name="Floudas D."/>
            <person name="Bentzer J."/>
            <person name="Ahren D."/>
            <person name="Johansson T."/>
            <person name="Persson P."/>
            <person name="Tunlid A."/>
        </authorList>
    </citation>
    <scope>NUCLEOTIDE SEQUENCE [LARGE SCALE GENOMIC DNA]</scope>
    <source>
        <strain evidence="3 4">CBS 175.51</strain>
    </source>
</reference>
<comment type="caution">
    <text evidence="3">The sequence shown here is derived from an EMBL/GenBank/DDBJ whole genome shotgun (WGS) entry which is preliminary data.</text>
</comment>
<accession>A0A8H5F0D1</accession>
<dbReference type="OrthoDB" id="9985428at2759"/>
<dbReference type="AlphaFoldDB" id="A0A8H5F0D1"/>
<dbReference type="NCBIfam" id="TIGR02452">
    <property type="entry name" value="TIGR02452 family protein"/>
    <property type="match status" value="1"/>
</dbReference>
<dbReference type="InterPro" id="IPR019261">
    <property type="entry name" value="PARG_cat_microbial"/>
</dbReference>
<dbReference type="PIRSF" id="PIRSF014899">
    <property type="entry name" value="UCP014899"/>
    <property type="match status" value="1"/>
</dbReference>
<dbReference type="PANTHER" id="PTHR35596:SF1">
    <property type="entry name" value="MICROBIAL-TYPE PARG CATALYTIC DOMAIN-CONTAINING PROTEIN"/>
    <property type="match status" value="1"/>
</dbReference>
<dbReference type="EMBL" id="JAACJK010000175">
    <property type="protein sequence ID" value="KAF5319034.1"/>
    <property type="molecule type" value="Genomic_DNA"/>
</dbReference>
<evidence type="ECO:0000259" key="2">
    <source>
        <dbReference type="Pfam" id="PF10021"/>
    </source>
</evidence>
<sequence length="283" mass="31122">MSTFAPSRKSIADDTLSRTEGVISEHASQGATADSTFYPQQLELLDQSKSPKLPPTEVQIINSDSYVLAREIITENPGEAKGKVAVLNLASDLLPAGPWLEALSVTQEEALCYSSTLCATLKPSYYPWPNVGEGSVAGIYSPGVVIFKDELDKRCVDLATENRQVVSVITVAAPRHRALTQDLKSWKDPSVLEDMKGKIKLVYRMAAHNGQTHLVLGAMGCGAYGCPPQLVAEMMRDILLEPEFNGWFRRVAFACYSKSPYERKPTNFQVFSEAFKDVKINEA</sequence>
<dbReference type="Proteomes" id="UP000541558">
    <property type="component" value="Unassembled WGS sequence"/>
</dbReference>
<dbReference type="PANTHER" id="PTHR35596">
    <property type="entry name" value="DUF2263 DOMAIN-CONTAINING PROTEIN"/>
    <property type="match status" value="1"/>
</dbReference>
<dbReference type="Gene3D" id="3.40.220.10">
    <property type="entry name" value="Leucine Aminopeptidase, subunit E, domain 1"/>
    <property type="match status" value="1"/>
</dbReference>
<organism evidence="3 4">
    <name type="scientific">Ephemerocybe angulata</name>
    <dbReference type="NCBI Taxonomy" id="980116"/>
    <lineage>
        <taxon>Eukaryota</taxon>
        <taxon>Fungi</taxon>
        <taxon>Dikarya</taxon>
        <taxon>Basidiomycota</taxon>
        <taxon>Agaricomycotina</taxon>
        <taxon>Agaricomycetes</taxon>
        <taxon>Agaricomycetidae</taxon>
        <taxon>Agaricales</taxon>
        <taxon>Agaricineae</taxon>
        <taxon>Psathyrellaceae</taxon>
        <taxon>Ephemerocybe</taxon>
    </lineage>
</organism>
<evidence type="ECO:0000313" key="4">
    <source>
        <dbReference type="Proteomes" id="UP000541558"/>
    </source>
</evidence>